<keyword evidence="3" id="KW-0723">Serine/threonine-protein kinase</keyword>
<dbReference type="Proteomes" id="UP000481153">
    <property type="component" value="Unassembled WGS sequence"/>
</dbReference>
<evidence type="ECO:0000313" key="9">
    <source>
        <dbReference type="Proteomes" id="UP000481153"/>
    </source>
</evidence>
<accession>A0A6G0X7P7</accession>
<organism evidence="8 9">
    <name type="scientific">Aphanomyces euteiches</name>
    <dbReference type="NCBI Taxonomy" id="100861"/>
    <lineage>
        <taxon>Eukaryota</taxon>
        <taxon>Sar</taxon>
        <taxon>Stramenopiles</taxon>
        <taxon>Oomycota</taxon>
        <taxon>Saprolegniomycetes</taxon>
        <taxon>Saprolegniales</taxon>
        <taxon>Verrucalvaceae</taxon>
        <taxon>Aphanomyces</taxon>
    </lineage>
</organism>
<dbReference type="GO" id="GO:0004674">
    <property type="term" value="F:protein serine/threonine kinase activity"/>
    <property type="evidence" value="ECO:0007669"/>
    <property type="project" value="UniProtKB-KW"/>
</dbReference>
<dbReference type="EMBL" id="VJMJ01000090">
    <property type="protein sequence ID" value="KAF0735996.1"/>
    <property type="molecule type" value="Genomic_DNA"/>
</dbReference>
<name>A0A6G0X7P7_9STRA</name>
<keyword evidence="5" id="KW-0732">Signal</keyword>
<dbReference type="InterPro" id="IPR056861">
    <property type="entry name" value="HMCN1-like_VWA"/>
</dbReference>
<evidence type="ECO:0000256" key="6">
    <source>
        <dbReference type="ARBA" id="ARBA00022777"/>
    </source>
</evidence>
<dbReference type="CDD" id="cd00198">
    <property type="entry name" value="vWFA"/>
    <property type="match status" value="1"/>
</dbReference>
<evidence type="ECO:0000256" key="5">
    <source>
        <dbReference type="ARBA" id="ARBA00022729"/>
    </source>
</evidence>
<dbReference type="PROSITE" id="PS51158">
    <property type="entry name" value="ALPHA_KINASE"/>
    <property type="match status" value="1"/>
</dbReference>
<comment type="subcellular location">
    <subcellularLocation>
        <location evidence="1">Secreted</location>
    </subcellularLocation>
</comment>
<evidence type="ECO:0000256" key="2">
    <source>
        <dbReference type="ARBA" id="ARBA00022525"/>
    </source>
</evidence>
<dbReference type="SMART" id="SM00811">
    <property type="entry name" value="Alpha_kinase"/>
    <property type="match status" value="1"/>
</dbReference>
<proteinExistence type="predicted"/>
<dbReference type="PANTHER" id="PTHR47763:SF4">
    <property type="entry name" value="ALPHA-PROTEIN KINASE VWKA"/>
    <property type="match status" value="1"/>
</dbReference>
<dbReference type="Gene3D" id="3.30.200.20">
    <property type="entry name" value="Phosphorylase Kinase, domain 1"/>
    <property type="match status" value="1"/>
</dbReference>
<dbReference type="AlphaFoldDB" id="A0A6G0X7P7"/>
<keyword evidence="6" id="KW-0418">Kinase</keyword>
<dbReference type="InterPro" id="IPR004166">
    <property type="entry name" value="a-kinase_dom"/>
</dbReference>
<comment type="caution">
    <text evidence="8">The sequence shown here is derived from an EMBL/GenBank/DDBJ whole genome shotgun (WGS) entry which is preliminary data.</text>
</comment>
<dbReference type="SUPFAM" id="SSF53300">
    <property type="entry name" value="vWA-like"/>
    <property type="match status" value="1"/>
</dbReference>
<evidence type="ECO:0000256" key="1">
    <source>
        <dbReference type="ARBA" id="ARBA00004613"/>
    </source>
</evidence>
<dbReference type="SUPFAM" id="SSF56112">
    <property type="entry name" value="Protein kinase-like (PK-like)"/>
    <property type="match status" value="1"/>
</dbReference>
<evidence type="ECO:0000256" key="4">
    <source>
        <dbReference type="ARBA" id="ARBA00022679"/>
    </source>
</evidence>
<keyword evidence="9" id="KW-1185">Reference proteome</keyword>
<dbReference type="Gene3D" id="3.40.50.410">
    <property type="entry name" value="von Willebrand factor, type A domain"/>
    <property type="match status" value="1"/>
</dbReference>
<protein>
    <recommendedName>
        <fullName evidence="7">Alpha-type protein kinase domain-containing protein</fullName>
    </recommendedName>
</protein>
<dbReference type="InterPro" id="IPR011009">
    <property type="entry name" value="Kinase-like_dom_sf"/>
</dbReference>
<dbReference type="InterPro" id="IPR036465">
    <property type="entry name" value="vWFA_dom_sf"/>
</dbReference>
<dbReference type="PANTHER" id="PTHR47763">
    <property type="entry name" value="ALPHA-PROTEIN KINASE VWKA"/>
    <property type="match status" value="1"/>
</dbReference>
<keyword evidence="2" id="KW-0964">Secreted</keyword>
<gene>
    <name evidence="8" type="ORF">Ae201684_007589</name>
</gene>
<sequence>MRATSDQRILLCQFDLDSPQNAIFQFVSSMLKAAKALLSSSSSHANDVGELTATSSNGSHTSLVVQHNATMRAVNLAFLMDTTGSMGPHMKAVKTQIEQITASFKRLGLSMRVAFVGYKDHCDGPNHVNVLPFTDDIAYFQKFVKKIPAKGGGDAPEDVLGGLLACVNQLAWPKNATNVLFHLGDAPPHGRQYHNDRDSFPNGHEHDKPIETIFDSLHAMAIQYYFGKVNTATDAMIDKFRAVCQSPMTVFDVRNPVHIQTSVISAALSSTSTSSGSSQRPLPIRRDFVFCSEMPQWDEMPLRRGALLSYAEPASLEELLAGNDSTKHLRPTSLRIAPQPFAYGSERVVHYAQEYHKRSKSSESMSSSQQSCSSSVSSGCSWIDVGENAFEYEVEAMVAKAFVYNTSNNSGGQAEGQRYLKAMEGHVAAAFLARLFNKALHGPHQLAFLRSKVVRLGTSEPYEFFAWEKHFKAATPPVKLTNNLGFIVADEEDASMADIVAFASAFSHWTWHVTKGALVVVNLQGQIEGSAASSRLVLTDPTIHSVDADRFDQGTNFGARGIAAFFETHHCNSYCATLELDCA</sequence>
<feature type="domain" description="Alpha-type protein kinase" evidence="7">
    <location>
        <begin position="316"/>
        <end position="583"/>
    </location>
</feature>
<dbReference type="Pfam" id="PF02816">
    <property type="entry name" value="Alpha_kinase"/>
    <property type="match status" value="1"/>
</dbReference>
<keyword evidence="4" id="KW-0808">Transferase</keyword>
<dbReference type="Pfam" id="PF25106">
    <property type="entry name" value="VWA_4"/>
    <property type="match status" value="1"/>
</dbReference>
<dbReference type="InterPro" id="IPR052969">
    <property type="entry name" value="Thr-specific_kinase-like"/>
</dbReference>
<evidence type="ECO:0000256" key="3">
    <source>
        <dbReference type="ARBA" id="ARBA00022527"/>
    </source>
</evidence>
<dbReference type="VEuPathDB" id="FungiDB:AeMF1_001130"/>
<evidence type="ECO:0000313" key="8">
    <source>
        <dbReference type="EMBL" id="KAF0735996.1"/>
    </source>
</evidence>
<evidence type="ECO:0000259" key="7">
    <source>
        <dbReference type="PROSITE" id="PS51158"/>
    </source>
</evidence>
<dbReference type="GO" id="GO:0005524">
    <property type="term" value="F:ATP binding"/>
    <property type="evidence" value="ECO:0007669"/>
    <property type="project" value="InterPro"/>
</dbReference>
<dbReference type="Gene3D" id="3.20.200.10">
    <property type="entry name" value="MHCK/EF2 kinase"/>
    <property type="match status" value="1"/>
</dbReference>
<reference evidence="8 9" key="1">
    <citation type="submission" date="2019-07" db="EMBL/GenBank/DDBJ databases">
        <title>Genomics analysis of Aphanomyces spp. identifies a new class of oomycete effector associated with host adaptation.</title>
        <authorList>
            <person name="Gaulin E."/>
        </authorList>
    </citation>
    <scope>NUCLEOTIDE SEQUENCE [LARGE SCALE GENOMIC DNA]</scope>
    <source>
        <strain evidence="8 9">ATCC 201684</strain>
    </source>
</reference>